<comment type="caution">
    <text evidence="2">The sequence shown here is derived from an EMBL/GenBank/DDBJ whole genome shotgun (WGS) entry which is preliminary data.</text>
</comment>
<organism evidence="2 3">
    <name type="scientific">Cylindrodendrum hubeiense</name>
    <dbReference type="NCBI Taxonomy" id="595255"/>
    <lineage>
        <taxon>Eukaryota</taxon>
        <taxon>Fungi</taxon>
        <taxon>Dikarya</taxon>
        <taxon>Ascomycota</taxon>
        <taxon>Pezizomycotina</taxon>
        <taxon>Sordariomycetes</taxon>
        <taxon>Hypocreomycetidae</taxon>
        <taxon>Hypocreales</taxon>
        <taxon>Nectriaceae</taxon>
        <taxon>Cylindrodendrum</taxon>
    </lineage>
</organism>
<gene>
    <name evidence="2" type="ORF">G7Z17_g11498</name>
</gene>
<dbReference type="Proteomes" id="UP000722485">
    <property type="component" value="Unassembled WGS sequence"/>
</dbReference>
<dbReference type="EMBL" id="JAANBB010000437">
    <property type="protein sequence ID" value="KAF7542532.1"/>
    <property type="molecule type" value="Genomic_DNA"/>
</dbReference>
<evidence type="ECO:0000313" key="3">
    <source>
        <dbReference type="Proteomes" id="UP000722485"/>
    </source>
</evidence>
<sequence>MSLWFWDPLILAERRMGFPLATMPGRSEQHRTVPGLGRTHAQREFAPEPTEEIRNPRGDGVGCVLRSPTPYPARAAPKV</sequence>
<proteinExistence type="predicted"/>
<protein>
    <submittedName>
        <fullName evidence="2">Uncharacterized protein</fullName>
    </submittedName>
</protein>
<name>A0A9P5H4Z8_9HYPO</name>
<keyword evidence="3" id="KW-1185">Reference proteome</keyword>
<evidence type="ECO:0000313" key="2">
    <source>
        <dbReference type="EMBL" id="KAF7542532.1"/>
    </source>
</evidence>
<dbReference type="AlphaFoldDB" id="A0A9P5H4Z8"/>
<feature type="compositionally biased region" description="Basic and acidic residues" evidence="1">
    <location>
        <begin position="41"/>
        <end position="57"/>
    </location>
</feature>
<evidence type="ECO:0000256" key="1">
    <source>
        <dbReference type="SAM" id="MobiDB-lite"/>
    </source>
</evidence>
<reference evidence="2" key="1">
    <citation type="submission" date="2020-03" db="EMBL/GenBank/DDBJ databases">
        <title>Draft Genome Sequence of Cylindrodendrum hubeiense.</title>
        <authorList>
            <person name="Buettner E."/>
            <person name="Kellner H."/>
        </authorList>
    </citation>
    <scope>NUCLEOTIDE SEQUENCE</scope>
    <source>
        <strain evidence="2">IHI 201604</strain>
    </source>
</reference>
<accession>A0A9P5H4Z8</accession>
<feature type="region of interest" description="Disordered" evidence="1">
    <location>
        <begin position="21"/>
        <end position="79"/>
    </location>
</feature>